<evidence type="ECO:0000256" key="1">
    <source>
        <dbReference type="ARBA" id="ARBA00022723"/>
    </source>
</evidence>
<feature type="compositionally biased region" description="Acidic residues" evidence="5">
    <location>
        <begin position="490"/>
        <end position="505"/>
    </location>
</feature>
<dbReference type="InterPro" id="IPR000156">
    <property type="entry name" value="Ran_bind_dom"/>
</dbReference>
<evidence type="ECO:0000259" key="8">
    <source>
        <dbReference type="PROSITE" id="PS50229"/>
    </source>
</evidence>
<dbReference type="PROSITE" id="PS50229">
    <property type="entry name" value="WH1"/>
    <property type="match status" value="1"/>
</dbReference>
<organism evidence="9 10">
    <name type="scientific">Parastrongyloides trichosuri</name>
    <name type="common">Possum-specific nematode worm</name>
    <dbReference type="NCBI Taxonomy" id="131310"/>
    <lineage>
        <taxon>Eukaryota</taxon>
        <taxon>Metazoa</taxon>
        <taxon>Ecdysozoa</taxon>
        <taxon>Nematoda</taxon>
        <taxon>Chromadorea</taxon>
        <taxon>Rhabditida</taxon>
        <taxon>Tylenchina</taxon>
        <taxon>Panagrolaimomorpha</taxon>
        <taxon>Strongyloidoidea</taxon>
        <taxon>Strongyloididae</taxon>
        <taxon>Parastrongyloides</taxon>
    </lineage>
</organism>
<dbReference type="PANTHER" id="PTHR23138">
    <property type="entry name" value="RAN BINDING PROTEIN"/>
    <property type="match status" value="1"/>
</dbReference>
<dbReference type="PANTHER" id="PTHR23138:SF179">
    <property type="entry name" value="NUCLEAR PORE COMPLEX PROTEIN"/>
    <property type="match status" value="1"/>
</dbReference>
<feature type="region of interest" description="Disordered" evidence="5">
    <location>
        <begin position="208"/>
        <end position="241"/>
    </location>
</feature>
<feature type="region of interest" description="Disordered" evidence="5">
    <location>
        <begin position="573"/>
        <end position="630"/>
    </location>
</feature>
<accession>A0A0N4ZF86</accession>
<dbReference type="Proteomes" id="UP000038045">
    <property type="component" value="Unplaced"/>
</dbReference>
<dbReference type="InterPro" id="IPR011993">
    <property type="entry name" value="PH-like_dom_sf"/>
</dbReference>
<feature type="compositionally biased region" description="Basic and acidic residues" evidence="5">
    <location>
        <begin position="698"/>
        <end position="708"/>
    </location>
</feature>
<dbReference type="CDD" id="cd00835">
    <property type="entry name" value="RanBD_family"/>
    <property type="match status" value="1"/>
</dbReference>
<dbReference type="WBParaSite" id="PTRK_0000641700.1">
    <property type="protein sequence ID" value="PTRK_0000641700.1"/>
    <property type="gene ID" value="PTRK_0000641700"/>
</dbReference>
<dbReference type="PROSITE" id="PS50199">
    <property type="entry name" value="ZF_RANBP2_2"/>
    <property type="match status" value="1"/>
</dbReference>
<reference evidence="10" key="1">
    <citation type="submission" date="2017-02" db="UniProtKB">
        <authorList>
            <consortium name="WormBaseParasite"/>
        </authorList>
    </citation>
    <scope>IDENTIFICATION</scope>
</reference>
<sequence>MNNCDDTSNLQSERETANIGDQISAYLKANTSALGELIRQLMYESNETRRQLGEVKNSLEQVHEGLRILGSRVAAIPIVDQSSAAEETRRQCNLEMDRLIKMFELSVNIKKEPSSNISVQQMQPMQGITQQQFMQMQQQQQIALVHQQIAQQQAIARMAQMQQQQLQTNNSLPPIPQPIVDVNVQKPVNVIQSQGTIQQPNNVLKSQLTQQSTVTTTPVKKEETPVNNSTPTTSTGGSLFGNTTSGSLFGNSTSGSLFGNTNTGTSIFGKVQAPAKSLFSISSTTNNTSETNDTTKTVENNDDEEPEDFEPNVEFKPVIPLPALITPTTGEEGETVLFEEGCKLFRFDDKLKEFKERGIGKIKVLKNEESGVVRVVMRREQVHKVCANFKITKGMAIKLKPNSTKVCIFKCFDNSDDTPAHVTLCAKFSDEKICDKFIKIFEEFSKDCAEKQVEEVVKKVEPKKEEVKEVQPNKEQTSIRNEVVTSSGEDSNDEDNDEDTEDEYEEASKVDFKIPEKVEGSWSCAACYTSMPPDQSKCLCCEMPRDGVTEEKPKSTLKGNVFTSPISTSFSFGLGGGASKPTDTDFTKSKDTDSSTLNLFGELKVSEKSPSKPSSNIFGQSKDGEKSSTFSFAKGTEKNKESTFSFASVTPKPADCTFQFTPKATTPSTSIFGGSKSATQSTDSPSLFGQTTFGASNKDIKTGDDKSTPKTLFGQSPFGGSTKDSSTVDSSNDKEQSTKTTSIFGQSMFGASLKDTSSPKSTDESVNKSIFGKPITFGKPEQSTDPSKPTFGKTAFGTAMTTKPLTFGTFVFGQSSTKNDSQKSEESNTSTDTIVTKPTPTTIFGGDSTNVSFSSFSTNDKNFLKDSKNNSDALFNIDTSNHKLFAKTAIEKAEQSNEDEDDFVPDAHFEPVIPLPKLIEVKTGEEGEELLQSFKVKLYVMCTVDGKNEWKERGVGTMKLLKNPSTNAFRIVMRRDQTQKLCANMRIFKQMKFNSTETKPKIVVFKATDCSDDLENKDLLTYCVKFGTSEEAQDFVGKTRDIIDNLI</sequence>
<proteinExistence type="predicted"/>
<feature type="compositionally biased region" description="Polar residues" evidence="5">
    <location>
        <begin position="669"/>
        <end position="695"/>
    </location>
</feature>
<keyword evidence="1" id="KW-0479">Metal-binding</keyword>
<feature type="region of interest" description="Disordered" evidence="5">
    <location>
        <begin position="669"/>
        <end position="788"/>
    </location>
</feature>
<keyword evidence="3" id="KW-0862">Zinc</keyword>
<feature type="compositionally biased region" description="Acidic residues" evidence="5">
    <location>
        <begin position="300"/>
        <end position="310"/>
    </location>
</feature>
<dbReference type="Gene3D" id="2.30.29.30">
    <property type="entry name" value="Pleckstrin-homology domain (PH domain)/Phosphotyrosine-binding domain (PTB)"/>
    <property type="match status" value="2"/>
</dbReference>
<dbReference type="InterPro" id="IPR000697">
    <property type="entry name" value="WH1/EVH1_dom"/>
</dbReference>
<dbReference type="SMART" id="SM00160">
    <property type="entry name" value="RanBD"/>
    <property type="match status" value="2"/>
</dbReference>
<feature type="compositionally biased region" description="Basic and acidic residues" evidence="5">
    <location>
        <begin position="463"/>
        <end position="472"/>
    </location>
</feature>
<feature type="domain" description="RanBD1" evidence="6">
    <location>
        <begin position="314"/>
        <end position="450"/>
    </location>
</feature>
<evidence type="ECO:0000259" key="6">
    <source>
        <dbReference type="PROSITE" id="PS50196"/>
    </source>
</evidence>
<dbReference type="STRING" id="131310.A0A0N4ZF86"/>
<evidence type="ECO:0000313" key="10">
    <source>
        <dbReference type="WBParaSite" id="PTRK_0000641700.1"/>
    </source>
</evidence>
<keyword evidence="9" id="KW-1185">Reference proteome</keyword>
<dbReference type="Gene3D" id="4.10.1060.10">
    <property type="entry name" value="Zinc finger, RanBP2-type"/>
    <property type="match status" value="1"/>
</dbReference>
<feature type="domain" description="RanBP2-type" evidence="7">
    <location>
        <begin position="518"/>
        <end position="547"/>
    </location>
</feature>
<evidence type="ECO:0000256" key="2">
    <source>
        <dbReference type="ARBA" id="ARBA00022771"/>
    </source>
</evidence>
<feature type="compositionally biased region" description="Low complexity" evidence="5">
    <location>
        <begin position="208"/>
        <end position="218"/>
    </location>
</feature>
<feature type="region of interest" description="Disordered" evidence="5">
    <location>
        <begin position="815"/>
        <end position="841"/>
    </location>
</feature>
<protein>
    <submittedName>
        <fullName evidence="10">RanBD1 domain-containing protein</fullName>
    </submittedName>
</protein>
<feature type="compositionally biased region" description="Low complexity" evidence="5">
    <location>
        <begin position="829"/>
        <end position="841"/>
    </location>
</feature>
<name>A0A0N4ZF86_PARTI</name>
<feature type="compositionally biased region" description="Low complexity" evidence="5">
    <location>
        <begin position="225"/>
        <end position="237"/>
    </location>
</feature>
<dbReference type="GO" id="GO:0008270">
    <property type="term" value="F:zinc ion binding"/>
    <property type="evidence" value="ECO:0007669"/>
    <property type="project" value="UniProtKB-KW"/>
</dbReference>
<dbReference type="GO" id="GO:0005737">
    <property type="term" value="C:cytoplasm"/>
    <property type="evidence" value="ECO:0007669"/>
    <property type="project" value="TreeGrafter"/>
</dbReference>
<feature type="compositionally biased region" description="Basic and acidic residues" evidence="5">
    <location>
        <begin position="582"/>
        <end position="593"/>
    </location>
</feature>
<evidence type="ECO:0000259" key="7">
    <source>
        <dbReference type="PROSITE" id="PS50199"/>
    </source>
</evidence>
<dbReference type="InterPro" id="IPR001876">
    <property type="entry name" value="Znf_RanBP2"/>
</dbReference>
<feature type="domain" description="WH1" evidence="8">
    <location>
        <begin position="923"/>
        <end position="1046"/>
    </location>
</feature>
<dbReference type="InterPro" id="IPR045255">
    <property type="entry name" value="RanBP1-like"/>
</dbReference>
<dbReference type="GO" id="GO:0005096">
    <property type="term" value="F:GTPase activator activity"/>
    <property type="evidence" value="ECO:0007669"/>
    <property type="project" value="TreeGrafter"/>
</dbReference>
<feature type="domain" description="RanBD1" evidence="6">
    <location>
        <begin position="908"/>
        <end position="1047"/>
    </location>
</feature>
<evidence type="ECO:0000256" key="5">
    <source>
        <dbReference type="SAM" id="MobiDB-lite"/>
    </source>
</evidence>
<feature type="compositionally biased region" description="Low complexity" evidence="5">
    <location>
        <begin position="282"/>
        <end position="298"/>
    </location>
</feature>
<dbReference type="SUPFAM" id="SSF50729">
    <property type="entry name" value="PH domain-like"/>
    <property type="match status" value="2"/>
</dbReference>
<dbReference type="PROSITE" id="PS50196">
    <property type="entry name" value="RANBD1"/>
    <property type="match status" value="2"/>
</dbReference>
<evidence type="ECO:0000256" key="3">
    <source>
        <dbReference type="ARBA" id="ARBA00022833"/>
    </source>
</evidence>
<dbReference type="GO" id="GO:0005643">
    <property type="term" value="C:nuclear pore"/>
    <property type="evidence" value="ECO:0007669"/>
    <property type="project" value="TreeGrafter"/>
</dbReference>
<feature type="region of interest" description="Disordered" evidence="5">
    <location>
        <begin position="463"/>
        <end position="510"/>
    </location>
</feature>
<dbReference type="Pfam" id="PF00638">
    <property type="entry name" value="Ran_BP1"/>
    <property type="match status" value="2"/>
</dbReference>
<evidence type="ECO:0000313" key="9">
    <source>
        <dbReference type="Proteomes" id="UP000038045"/>
    </source>
</evidence>
<feature type="compositionally biased region" description="Polar residues" evidence="5">
    <location>
        <begin position="478"/>
        <end position="488"/>
    </location>
</feature>
<keyword evidence="2 4" id="KW-0863">Zinc-finger</keyword>
<feature type="compositionally biased region" description="Polar residues" evidence="5">
    <location>
        <begin position="709"/>
        <end position="730"/>
    </location>
</feature>
<evidence type="ECO:0000256" key="4">
    <source>
        <dbReference type="PROSITE-ProRule" id="PRU00322"/>
    </source>
</evidence>
<dbReference type="AlphaFoldDB" id="A0A0N4ZF86"/>
<feature type="region of interest" description="Disordered" evidence="5">
    <location>
        <begin position="282"/>
        <end position="310"/>
    </location>
</feature>